<dbReference type="PANTHER" id="PTHR11103">
    <property type="entry name" value="SLR1189 PROTEIN"/>
    <property type="match status" value="1"/>
</dbReference>
<proteinExistence type="predicted"/>
<gene>
    <name evidence="6" type="ORF">HF320_07120</name>
</gene>
<keyword evidence="2 4" id="KW-0808">Transferase</keyword>
<organism evidence="6 7">
    <name type="scientific">Collinsella acetigenes</name>
    <dbReference type="NCBI Taxonomy" id="2713419"/>
    <lineage>
        <taxon>Bacteria</taxon>
        <taxon>Bacillati</taxon>
        <taxon>Actinomycetota</taxon>
        <taxon>Coriobacteriia</taxon>
        <taxon>Coriobacteriales</taxon>
        <taxon>Coriobacteriaceae</taxon>
        <taxon>Collinsella</taxon>
    </lineage>
</organism>
<dbReference type="Proteomes" id="UP000546970">
    <property type="component" value="Unassembled WGS sequence"/>
</dbReference>
<evidence type="ECO:0000256" key="3">
    <source>
        <dbReference type="PIRSR" id="PIRSR037505-2"/>
    </source>
</evidence>
<dbReference type="PANTHER" id="PTHR11103:SF18">
    <property type="entry name" value="SLR1189 PROTEIN"/>
    <property type="match status" value="1"/>
</dbReference>
<keyword evidence="7" id="KW-1185">Reference proteome</keyword>
<feature type="binding site" evidence="3 4">
    <location>
        <position position="282"/>
    </location>
    <ligand>
        <name>Zn(2+)</name>
        <dbReference type="ChEBI" id="CHEBI:29105"/>
    </ligand>
</feature>
<feature type="binding site" evidence="3 4">
    <location>
        <position position="217"/>
    </location>
    <ligand>
        <name>Zn(2+)</name>
        <dbReference type="ChEBI" id="CHEBI:29105"/>
    </ligand>
</feature>
<comment type="cofactor">
    <cofactor evidence="3">
        <name>Zn(2+)</name>
        <dbReference type="ChEBI" id="CHEBI:29105"/>
    </cofactor>
    <text evidence="3">Binds 1 zinc ion per subunit.</text>
</comment>
<dbReference type="GO" id="GO:0032259">
    <property type="term" value="P:methylation"/>
    <property type="evidence" value="ECO:0007669"/>
    <property type="project" value="UniProtKB-KW"/>
</dbReference>
<evidence type="ECO:0000256" key="2">
    <source>
        <dbReference type="ARBA" id="ARBA00022679"/>
    </source>
</evidence>
<dbReference type="PROSITE" id="PS50970">
    <property type="entry name" value="HCY"/>
    <property type="match status" value="1"/>
</dbReference>
<evidence type="ECO:0000313" key="7">
    <source>
        <dbReference type="Proteomes" id="UP000546970"/>
    </source>
</evidence>
<dbReference type="Pfam" id="PF02574">
    <property type="entry name" value="S-methyl_trans"/>
    <property type="match status" value="1"/>
</dbReference>
<keyword evidence="3 4" id="KW-0479">Metal-binding</keyword>
<evidence type="ECO:0000259" key="5">
    <source>
        <dbReference type="PROSITE" id="PS50970"/>
    </source>
</evidence>
<feature type="domain" description="Hcy-binding" evidence="5">
    <location>
        <begin position="12"/>
        <end position="297"/>
    </location>
</feature>
<dbReference type="InterPro" id="IPR017226">
    <property type="entry name" value="BHMT-like"/>
</dbReference>
<protein>
    <submittedName>
        <fullName evidence="6">Homocysteine S-methyltransferase family protein</fullName>
    </submittedName>
</protein>
<dbReference type="GO" id="GO:0009086">
    <property type="term" value="P:methionine biosynthetic process"/>
    <property type="evidence" value="ECO:0007669"/>
    <property type="project" value="InterPro"/>
</dbReference>
<comment type="caution">
    <text evidence="6">The sequence shown here is derived from an EMBL/GenBank/DDBJ whole genome shotgun (WGS) entry which is preliminary data.</text>
</comment>
<dbReference type="PIRSF" id="PIRSF037505">
    <property type="entry name" value="Betaine_HMT"/>
    <property type="match status" value="1"/>
</dbReference>
<dbReference type="InterPro" id="IPR036589">
    <property type="entry name" value="HCY_dom_sf"/>
</dbReference>
<dbReference type="InterPro" id="IPR003726">
    <property type="entry name" value="HCY_dom"/>
</dbReference>
<evidence type="ECO:0000256" key="4">
    <source>
        <dbReference type="PROSITE-ProRule" id="PRU00333"/>
    </source>
</evidence>
<evidence type="ECO:0000256" key="1">
    <source>
        <dbReference type="ARBA" id="ARBA00022603"/>
    </source>
</evidence>
<keyword evidence="1 4" id="KW-0489">Methyltransferase</keyword>
<name>A0A7X9UCR4_9ACTN</name>
<evidence type="ECO:0000313" key="6">
    <source>
        <dbReference type="EMBL" id="NMF56096.1"/>
    </source>
</evidence>
<feature type="binding site" evidence="3 4">
    <location>
        <position position="283"/>
    </location>
    <ligand>
        <name>Zn(2+)</name>
        <dbReference type="ChEBI" id="CHEBI:29105"/>
    </ligand>
</feature>
<sequence length="306" mass="32186">MYSTDSYDRAGADRLLGLLSTGAVLMQGPVGTMLASELGAQDVPAAYWNVAEPQEVTRIHQQYADAGAQILLTNTFQATAPALKRDHIESSVNLVCAEAVAAAHAAGGQNLVGSIGPCGIEWFHKDEPEYRLARDAYREQAHALLAAGVQACMLETFTSIRDLEPAVAGVADVADGMPMFISFAVDDEGNLLGDGLNVEAACIWAEKHGATAVGVNCCSIAAATLCVPRMASSSHGYIMVRPYASLPVRDDEGCLRWSEDAEALATASVQWAIDGARIIGTCCGATPASTCAIAEELDACHRLVEE</sequence>
<accession>A0A7X9UCR4</accession>
<dbReference type="EMBL" id="JABBCP010000006">
    <property type="protein sequence ID" value="NMF56096.1"/>
    <property type="molecule type" value="Genomic_DNA"/>
</dbReference>
<reference evidence="6 7" key="1">
    <citation type="submission" date="2020-04" db="EMBL/GenBank/DDBJ databases">
        <title>Collinsella sp. KGMB02528 nov., an anaerobic actinobacterium isolated from human feces.</title>
        <authorList>
            <person name="Han K.-I."/>
            <person name="Eom M.K."/>
            <person name="Kim J.-S."/>
            <person name="Lee K.C."/>
            <person name="Suh M.K."/>
            <person name="Park S.-H."/>
            <person name="Lee J.H."/>
            <person name="Kang S.W."/>
            <person name="Park J.-E."/>
            <person name="Oh B.S."/>
            <person name="Yu S.Y."/>
            <person name="Choi S.-H."/>
            <person name="Lee D.H."/>
            <person name="Yoon H."/>
            <person name="Kim B.-Y."/>
            <person name="Lee J.H."/>
            <person name="Lee J.-S."/>
        </authorList>
    </citation>
    <scope>NUCLEOTIDE SEQUENCE [LARGE SCALE GENOMIC DNA]</scope>
    <source>
        <strain evidence="6 7">KGMB02528</strain>
    </source>
</reference>
<dbReference type="GO" id="GO:0008168">
    <property type="term" value="F:methyltransferase activity"/>
    <property type="evidence" value="ECO:0007669"/>
    <property type="project" value="UniProtKB-UniRule"/>
</dbReference>
<dbReference type="SUPFAM" id="SSF82282">
    <property type="entry name" value="Homocysteine S-methyltransferase"/>
    <property type="match status" value="1"/>
</dbReference>
<dbReference type="AlphaFoldDB" id="A0A7X9UCR4"/>
<dbReference type="Gene3D" id="3.20.20.330">
    <property type="entry name" value="Homocysteine-binding-like domain"/>
    <property type="match status" value="1"/>
</dbReference>
<keyword evidence="3 4" id="KW-0862">Zinc</keyword>
<dbReference type="GO" id="GO:0008270">
    <property type="term" value="F:zinc ion binding"/>
    <property type="evidence" value="ECO:0007669"/>
    <property type="project" value="InterPro"/>
</dbReference>